<evidence type="ECO:0000313" key="1">
    <source>
        <dbReference type="EMBL" id="KUJ12854.1"/>
    </source>
</evidence>
<dbReference type="RefSeq" id="XP_018067209.1">
    <property type="nucleotide sequence ID" value="XM_018213321.1"/>
</dbReference>
<accession>A0A194WYT5</accession>
<protein>
    <submittedName>
        <fullName evidence="1">Uncharacterized protein</fullName>
    </submittedName>
</protein>
<dbReference type="GeneID" id="28823047"/>
<organism evidence="1 2">
    <name type="scientific">Mollisia scopiformis</name>
    <name type="common">Conifer needle endophyte fungus</name>
    <name type="synonym">Phialocephala scopiformis</name>
    <dbReference type="NCBI Taxonomy" id="149040"/>
    <lineage>
        <taxon>Eukaryota</taxon>
        <taxon>Fungi</taxon>
        <taxon>Dikarya</taxon>
        <taxon>Ascomycota</taxon>
        <taxon>Pezizomycotina</taxon>
        <taxon>Leotiomycetes</taxon>
        <taxon>Helotiales</taxon>
        <taxon>Mollisiaceae</taxon>
        <taxon>Mollisia</taxon>
    </lineage>
</organism>
<dbReference type="AlphaFoldDB" id="A0A194WYT5"/>
<evidence type="ECO:0000313" key="2">
    <source>
        <dbReference type="Proteomes" id="UP000070700"/>
    </source>
</evidence>
<gene>
    <name evidence="1" type="ORF">LY89DRAFT_672970</name>
</gene>
<dbReference type="Proteomes" id="UP000070700">
    <property type="component" value="Unassembled WGS sequence"/>
</dbReference>
<keyword evidence="2" id="KW-1185">Reference proteome</keyword>
<dbReference type="InParanoid" id="A0A194WYT5"/>
<dbReference type="KEGG" id="psco:LY89DRAFT_672970"/>
<reference evidence="1 2" key="1">
    <citation type="submission" date="2015-10" db="EMBL/GenBank/DDBJ databases">
        <title>Full genome of DAOMC 229536 Phialocephala scopiformis, a fungal endophyte of spruce producing the potent anti-insectan compound rugulosin.</title>
        <authorList>
            <consortium name="DOE Joint Genome Institute"/>
            <person name="Walker A.K."/>
            <person name="Frasz S.L."/>
            <person name="Seifert K.A."/>
            <person name="Miller J.D."/>
            <person name="Mondo S.J."/>
            <person name="Labutti K."/>
            <person name="Lipzen A."/>
            <person name="Dockter R."/>
            <person name="Kennedy M."/>
            <person name="Grigoriev I.V."/>
            <person name="Spatafora J.W."/>
        </authorList>
    </citation>
    <scope>NUCLEOTIDE SEQUENCE [LARGE SCALE GENOMIC DNA]</scope>
    <source>
        <strain evidence="1 2">CBS 120377</strain>
    </source>
</reference>
<dbReference type="EMBL" id="KQ947423">
    <property type="protein sequence ID" value="KUJ12854.1"/>
    <property type="molecule type" value="Genomic_DNA"/>
</dbReference>
<proteinExistence type="predicted"/>
<name>A0A194WYT5_MOLSC</name>
<sequence>MSDREAGDNGLKLRPLVLVKKLWIDVDVGPRTIATGHKVNQLQTRQGYCPSQSILSIHISSPPRSESRTSNPEVKLAKHFSSLVQIQETENSSPDYSIPQGQQYILRGRSKETIGEAIAEIKSTAPTTGLAAILKSLHRLDSSDLRTVPTFETLAKQEKVLHIIKNNAAKGLRSGCADPIKSRRAYGSECNRTVPSDEPVGIFSSSCGKAIRTASAHRLDWIGAD</sequence>